<keyword evidence="2" id="KW-1185">Reference proteome</keyword>
<sequence length="159" mass="18600">MYNLDIDGLMAVLDPRSEDREFDISFHSKLSIYASLIYIKTNVIQTFWNWRGIFVDSSTVLAWIQRNEIWDVFVHNKIKEIKQLTSIETWRQVPVAMNPADLPSRGCSASYIIASRWWEGPECLYLSPEEWPKEDFSADEKEIALEKKKKIVSILMLVI</sequence>
<protein>
    <submittedName>
        <fullName evidence="1">Uncharacterized protein</fullName>
    </submittedName>
</protein>
<dbReference type="EMBL" id="BGPR01029813">
    <property type="protein sequence ID" value="GBO01851.1"/>
    <property type="molecule type" value="Genomic_DNA"/>
</dbReference>
<reference evidence="1 2" key="1">
    <citation type="journal article" date="2019" name="Sci. Rep.">
        <title>Orb-weaving spider Araneus ventricosus genome elucidates the spidroin gene catalogue.</title>
        <authorList>
            <person name="Kono N."/>
            <person name="Nakamura H."/>
            <person name="Ohtoshi R."/>
            <person name="Moran D.A.P."/>
            <person name="Shinohara A."/>
            <person name="Yoshida Y."/>
            <person name="Fujiwara M."/>
            <person name="Mori M."/>
            <person name="Tomita M."/>
            <person name="Arakawa K."/>
        </authorList>
    </citation>
    <scope>NUCLEOTIDE SEQUENCE [LARGE SCALE GENOMIC DNA]</scope>
</reference>
<dbReference type="AlphaFoldDB" id="A0A4Y2TP45"/>
<name>A0A4Y2TP45_ARAVE</name>
<evidence type="ECO:0000313" key="1">
    <source>
        <dbReference type="EMBL" id="GBO01851.1"/>
    </source>
</evidence>
<dbReference type="PANTHER" id="PTHR47331">
    <property type="entry name" value="PHD-TYPE DOMAIN-CONTAINING PROTEIN"/>
    <property type="match status" value="1"/>
</dbReference>
<proteinExistence type="predicted"/>
<gene>
    <name evidence="1" type="ORF">AVEN_221539_1</name>
</gene>
<organism evidence="1 2">
    <name type="scientific">Araneus ventricosus</name>
    <name type="common">Orbweaver spider</name>
    <name type="synonym">Epeira ventricosa</name>
    <dbReference type="NCBI Taxonomy" id="182803"/>
    <lineage>
        <taxon>Eukaryota</taxon>
        <taxon>Metazoa</taxon>
        <taxon>Ecdysozoa</taxon>
        <taxon>Arthropoda</taxon>
        <taxon>Chelicerata</taxon>
        <taxon>Arachnida</taxon>
        <taxon>Araneae</taxon>
        <taxon>Araneomorphae</taxon>
        <taxon>Entelegynae</taxon>
        <taxon>Araneoidea</taxon>
        <taxon>Araneidae</taxon>
        <taxon>Araneus</taxon>
    </lineage>
</organism>
<comment type="caution">
    <text evidence="1">The sequence shown here is derived from an EMBL/GenBank/DDBJ whole genome shotgun (WGS) entry which is preliminary data.</text>
</comment>
<dbReference type="OrthoDB" id="6150403at2759"/>
<accession>A0A4Y2TP45</accession>
<evidence type="ECO:0000313" key="2">
    <source>
        <dbReference type="Proteomes" id="UP000499080"/>
    </source>
</evidence>
<dbReference type="Proteomes" id="UP000499080">
    <property type="component" value="Unassembled WGS sequence"/>
</dbReference>